<evidence type="ECO:0000313" key="2">
    <source>
        <dbReference type="Proteomes" id="UP000192223"/>
    </source>
</evidence>
<gene>
    <name evidence="3" type="primary">LOC108733898</name>
</gene>
<dbReference type="AlphaFoldDB" id="A0A1W4WL36"/>
<accession>A0A1W4WL36</accession>
<dbReference type="Proteomes" id="UP000192223">
    <property type="component" value="Unplaced"/>
</dbReference>
<protein>
    <submittedName>
        <fullName evidence="3">Dynein assembly factor 3, axonemal homolog</fullName>
    </submittedName>
</protein>
<organism evidence="2 3">
    <name type="scientific">Agrilus planipennis</name>
    <name type="common">Emerald ash borer</name>
    <name type="synonym">Agrilus marcopoli</name>
    <dbReference type="NCBI Taxonomy" id="224129"/>
    <lineage>
        <taxon>Eukaryota</taxon>
        <taxon>Metazoa</taxon>
        <taxon>Ecdysozoa</taxon>
        <taxon>Arthropoda</taxon>
        <taxon>Hexapoda</taxon>
        <taxon>Insecta</taxon>
        <taxon>Pterygota</taxon>
        <taxon>Neoptera</taxon>
        <taxon>Endopterygota</taxon>
        <taxon>Coleoptera</taxon>
        <taxon>Polyphaga</taxon>
        <taxon>Elateriformia</taxon>
        <taxon>Buprestoidea</taxon>
        <taxon>Buprestidae</taxon>
        <taxon>Agrilinae</taxon>
        <taxon>Agrilus</taxon>
    </lineage>
</organism>
<dbReference type="InterPro" id="IPR028235">
    <property type="entry name" value="DNAAF3_C"/>
</dbReference>
<dbReference type="GeneID" id="108733898"/>
<dbReference type="RefSeq" id="XP_018320750.1">
    <property type="nucleotide sequence ID" value="XM_018465248.1"/>
</dbReference>
<dbReference type="GO" id="GO:0044458">
    <property type="term" value="P:motile cilium assembly"/>
    <property type="evidence" value="ECO:0007669"/>
    <property type="project" value="TreeGrafter"/>
</dbReference>
<dbReference type="CTD" id="352909"/>
<dbReference type="Pfam" id="PF14740">
    <property type="entry name" value="DUF4471"/>
    <property type="match status" value="1"/>
</dbReference>
<dbReference type="GO" id="GO:0070286">
    <property type="term" value="P:axonemal dynein complex assembly"/>
    <property type="evidence" value="ECO:0007669"/>
    <property type="project" value="InterPro"/>
</dbReference>
<keyword evidence="2" id="KW-1185">Reference proteome</keyword>
<feature type="domain" description="Dynein assembly factor 3 C-terminal" evidence="1">
    <location>
        <begin position="2"/>
        <end position="249"/>
    </location>
</feature>
<dbReference type="OrthoDB" id="538817at2759"/>
<evidence type="ECO:0000313" key="3">
    <source>
        <dbReference type="RefSeq" id="XP_018320750.1"/>
    </source>
</evidence>
<dbReference type="PANTHER" id="PTHR22118">
    <property type="entry name" value="DYNEIN ASSEMBLY FACTOR 3, AXONEMAL"/>
    <property type="match status" value="1"/>
</dbReference>
<dbReference type="InterPro" id="IPR039304">
    <property type="entry name" value="DNAAF3"/>
</dbReference>
<evidence type="ECO:0000259" key="1">
    <source>
        <dbReference type="Pfam" id="PF14740"/>
    </source>
</evidence>
<dbReference type="InParanoid" id="A0A1W4WL36"/>
<dbReference type="KEGG" id="apln:108733898"/>
<dbReference type="STRING" id="224129.A0A1W4WL36"/>
<name>A0A1W4WL36_AGRPL</name>
<proteinExistence type="predicted"/>
<reference evidence="3" key="1">
    <citation type="submission" date="2025-08" db="UniProtKB">
        <authorList>
            <consortium name="RefSeq"/>
        </authorList>
    </citation>
    <scope>IDENTIFICATION</scope>
    <source>
        <tissue evidence="3">Entire body</tissue>
    </source>
</reference>
<dbReference type="PANTHER" id="PTHR22118:SF14">
    <property type="entry name" value="DYNEIN AXONEMAL ASSEMBLY FACTOR 3"/>
    <property type="match status" value="1"/>
</dbReference>
<sequence>MTSRYDTKIGAFDWDLNMQLHHRGGRQLCSQEYRHWRTTGVAFTWMECDFSKPNRSFVTGVFPNGKSYLHYGYLGDILTGPFAAYGLECEDKEFLKSSNGQNVHRATDVTERNLMQIFHELETQDKYSHHKVNDYILGPAGFQLPQERVVDSYGGGFEKCVGKCFAPDDVTITFVSLSKMALMKNKDQLKNRFSIIYFASEYIKHFDVDLVRHLASTGCLLFIENKLFNPSVRNEELQKFSEEILNVAEPISSLTAPFDCTKDFYAKFLIKSNS</sequence>